<dbReference type="GO" id="GO:0006352">
    <property type="term" value="P:DNA-templated transcription initiation"/>
    <property type="evidence" value="ECO:0007669"/>
    <property type="project" value="InterPro"/>
</dbReference>
<comment type="caution">
    <text evidence="7">The sequence shown here is derived from an EMBL/GenBank/DDBJ whole genome shotgun (WGS) entry which is preliminary data.</text>
</comment>
<dbReference type="Pfam" id="PF04542">
    <property type="entry name" value="Sigma70_r2"/>
    <property type="match status" value="1"/>
</dbReference>
<dbReference type="EMBL" id="QSAV01000031">
    <property type="protein sequence ID" value="RGW78047.1"/>
    <property type="molecule type" value="Genomic_DNA"/>
</dbReference>
<evidence type="ECO:0000313" key="7">
    <source>
        <dbReference type="EMBL" id="RGW78047.1"/>
    </source>
</evidence>
<dbReference type="AlphaFoldDB" id="A0AA92UAB5"/>
<protein>
    <submittedName>
        <fullName evidence="7">RNA polymerase subunit sigma</fullName>
    </submittedName>
</protein>
<gene>
    <name evidence="8" type="ORF">DW916_11710</name>
    <name evidence="7" type="ORF">DWV53_10100</name>
</gene>
<organism evidence="7 10">
    <name type="scientific">Segatella copri</name>
    <dbReference type="NCBI Taxonomy" id="165179"/>
    <lineage>
        <taxon>Bacteria</taxon>
        <taxon>Pseudomonadati</taxon>
        <taxon>Bacteroidota</taxon>
        <taxon>Bacteroidia</taxon>
        <taxon>Bacteroidales</taxon>
        <taxon>Prevotellaceae</taxon>
        <taxon>Segatella</taxon>
    </lineage>
</organism>
<dbReference type="InterPro" id="IPR014284">
    <property type="entry name" value="RNA_pol_sigma-70_dom"/>
</dbReference>
<keyword evidence="1" id="KW-0805">Transcription regulation</keyword>
<dbReference type="PANTHER" id="PTHR30603">
    <property type="entry name" value="RNA POLYMERASE SIGMA FACTOR RPO"/>
    <property type="match status" value="1"/>
</dbReference>
<sequence length="212" mass="24193">MQKELLDMTEKEINKIVSENLNYVKSVANQYKGKGVEFDDLVSEGTLAMLMAARKFQADRGTDFVAYAGPFVHKAISQAIDKQSGLYRLPKDQKKFAPRNADKAVSVDAPLSANNPYTLLDILNDPDVKIADDTLNIEMMKKKMAESIADLLPREKEIITKFYGIGVPKETMAEIAEDMGLKRERVRQIRNLTIRRLNRSIRHQALRNYFKR</sequence>
<dbReference type="GO" id="GO:0003677">
    <property type="term" value="F:DNA binding"/>
    <property type="evidence" value="ECO:0007669"/>
    <property type="project" value="UniProtKB-KW"/>
</dbReference>
<keyword evidence="3" id="KW-0238">DNA-binding</keyword>
<name>A0AA92UAB5_9BACT</name>
<evidence type="ECO:0000256" key="1">
    <source>
        <dbReference type="ARBA" id="ARBA00023015"/>
    </source>
</evidence>
<evidence type="ECO:0000259" key="6">
    <source>
        <dbReference type="Pfam" id="PF04545"/>
    </source>
</evidence>
<evidence type="ECO:0000256" key="4">
    <source>
        <dbReference type="ARBA" id="ARBA00023163"/>
    </source>
</evidence>
<dbReference type="SUPFAM" id="SSF88946">
    <property type="entry name" value="Sigma2 domain of RNA polymerase sigma factors"/>
    <property type="match status" value="1"/>
</dbReference>
<feature type="domain" description="RNA polymerase sigma-70 region 4" evidence="6">
    <location>
        <begin position="149"/>
        <end position="197"/>
    </location>
</feature>
<dbReference type="InterPro" id="IPR013324">
    <property type="entry name" value="RNA_pol_sigma_r3/r4-like"/>
</dbReference>
<dbReference type="Pfam" id="PF04545">
    <property type="entry name" value="Sigma70_r4"/>
    <property type="match status" value="1"/>
</dbReference>
<dbReference type="NCBIfam" id="TIGR02937">
    <property type="entry name" value="sigma70-ECF"/>
    <property type="match status" value="1"/>
</dbReference>
<evidence type="ECO:0000313" key="9">
    <source>
        <dbReference type="Proteomes" id="UP000284990"/>
    </source>
</evidence>
<dbReference type="InterPro" id="IPR013325">
    <property type="entry name" value="RNA_pol_sigma_r2"/>
</dbReference>
<dbReference type="Proteomes" id="UP000284990">
    <property type="component" value="Unassembled WGS sequence"/>
</dbReference>
<dbReference type="InterPro" id="IPR007627">
    <property type="entry name" value="RNA_pol_sigma70_r2"/>
</dbReference>
<dbReference type="Gene3D" id="1.10.10.10">
    <property type="entry name" value="Winged helix-like DNA-binding domain superfamily/Winged helix DNA-binding domain"/>
    <property type="match status" value="1"/>
</dbReference>
<dbReference type="PANTHER" id="PTHR30603:SF47">
    <property type="entry name" value="RNA POLYMERASE SIGMA FACTOR SIGD, CHLOROPLASTIC"/>
    <property type="match status" value="1"/>
</dbReference>
<reference evidence="9 10" key="1">
    <citation type="submission" date="2018-08" db="EMBL/GenBank/DDBJ databases">
        <title>A genome reference for cultivated species of the human gut microbiota.</title>
        <authorList>
            <person name="Zou Y."/>
            <person name="Xue W."/>
            <person name="Luo G."/>
        </authorList>
    </citation>
    <scope>NUCLEOTIDE SEQUENCE [LARGE SCALE GENOMIC DNA]</scope>
    <source>
        <strain evidence="7 10">AF10-17</strain>
        <strain evidence="8 9">AM42-23AC</strain>
    </source>
</reference>
<proteinExistence type="predicted"/>
<keyword evidence="4" id="KW-0804">Transcription</keyword>
<feature type="domain" description="RNA polymerase sigma-70 region 2" evidence="5">
    <location>
        <begin position="17"/>
        <end position="84"/>
    </location>
</feature>
<evidence type="ECO:0000256" key="3">
    <source>
        <dbReference type="ARBA" id="ARBA00023125"/>
    </source>
</evidence>
<dbReference type="EMBL" id="QSFW01000026">
    <property type="protein sequence ID" value="RHA84172.1"/>
    <property type="molecule type" value="Genomic_DNA"/>
</dbReference>
<evidence type="ECO:0000259" key="5">
    <source>
        <dbReference type="Pfam" id="PF04542"/>
    </source>
</evidence>
<dbReference type="Proteomes" id="UP000285776">
    <property type="component" value="Unassembled WGS sequence"/>
</dbReference>
<evidence type="ECO:0000313" key="8">
    <source>
        <dbReference type="EMBL" id="RHA84172.1"/>
    </source>
</evidence>
<dbReference type="SUPFAM" id="SSF88659">
    <property type="entry name" value="Sigma3 and sigma4 domains of RNA polymerase sigma factors"/>
    <property type="match status" value="1"/>
</dbReference>
<dbReference type="InterPro" id="IPR000943">
    <property type="entry name" value="RNA_pol_sigma70"/>
</dbReference>
<dbReference type="Gene3D" id="1.20.120.1810">
    <property type="match status" value="1"/>
</dbReference>
<dbReference type="InterPro" id="IPR007630">
    <property type="entry name" value="RNA_pol_sigma70_r4"/>
</dbReference>
<dbReference type="InterPro" id="IPR050239">
    <property type="entry name" value="Sigma-70_RNA_pol_init_factors"/>
</dbReference>
<dbReference type="PRINTS" id="PR00046">
    <property type="entry name" value="SIGMA70FCT"/>
</dbReference>
<accession>A0AA92UAB5</accession>
<dbReference type="GO" id="GO:0016987">
    <property type="term" value="F:sigma factor activity"/>
    <property type="evidence" value="ECO:0007669"/>
    <property type="project" value="UniProtKB-KW"/>
</dbReference>
<evidence type="ECO:0000313" key="10">
    <source>
        <dbReference type="Proteomes" id="UP000285776"/>
    </source>
</evidence>
<evidence type="ECO:0000256" key="2">
    <source>
        <dbReference type="ARBA" id="ARBA00023082"/>
    </source>
</evidence>
<dbReference type="InterPro" id="IPR036388">
    <property type="entry name" value="WH-like_DNA-bd_sf"/>
</dbReference>
<keyword evidence="2" id="KW-0731">Sigma factor</keyword>